<evidence type="ECO:0000313" key="2">
    <source>
        <dbReference type="Proteomes" id="UP001055811"/>
    </source>
</evidence>
<organism evidence="1 2">
    <name type="scientific">Cichorium intybus</name>
    <name type="common">Chicory</name>
    <dbReference type="NCBI Taxonomy" id="13427"/>
    <lineage>
        <taxon>Eukaryota</taxon>
        <taxon>Viridiplantae</taxon>
        <taxon>Streptophyta</taxon>
        <taxon>Embryophyta</taxon>
        <taxon>Tracheophyta</taxon>
        <taxon>Spermatophyta</taxon>
        <taxon>Magnoliopsida</taxon>
        <taxon>eudicotyledons</taxon>
        <taxon>Gunneridae</taxon>
        <taxon>Pentapetalae</taxon>
        <taxon>asterids</taxon>
        <taxon>campanulids</taxon>
        <taxon>Asterales</taxon>
        <taxon>Asteraceae</taxon>
        <taxon>Cichorioideae</taxon>
        <taxon>Cichorieae</taxon>
        <taxon>Cichoriinae</taxon>
        <taxon>Cichorium</taxon>
    </lineage>
</organism>
<comment type="caution">
    <text evidence="1">The sequence shown here is derived from an EMBL/GenBank/DDBJ whole genome shotgun (WGS) entry which is preliminary data.</text>
</comment>
<accession>A0ACB8ZS89</accession>
<reference evidence="2" key="1">
    <citation type="journal article" date="2022" name="Mol. Ecol. Resour.">
        <title>The genomes of chicory, endive, great burdock and yacon provide insights into Asteraceae palaeo-polyploidization history and plant inulin production.</title>
        <authorList>
            <person name="Fan W."/>
            <person name="Wang S."/>
            <person name="Wang H."/>
            <person name="Wang A."/>
            <person name="Jiang F."/>
            <person name="Liu H."/>
            <person name="Zhao H."/>
            <person name="Xu D."/>
            <person name="Zhang Y."/>
        </authorList>
    </citation>
    <scope>NUCLEOTIDE SEQUENCE [LARGE SCALE GENOMIC DNA]</scope>
    <source>
        <strain evidence="2">cv. Punajuju</strain>
    </source>
</reference>
<proteinExistence type="predicted"/>
<protein>
    <submittedName>
        <fullName evidence="1">Uncharacterized protein</fullName>
    </submittedName>
</protein>
<reference evidence="1 2" key="2">
    <citation type="journal article" date="2022" name="Mol. Ecol. Resour.">
        <title>The genomes of chicory, endive, great burdock and yacon provide insights into Asteraceae paleo-polyploidization history and plant inulin production.</title>
        <authorList>
            <person name="Fan W."/>
            <person name="Wang S."/>
            <person name="Wang H."/>
            <person name="Wang A."/>
            <person name="Jiang F."/>
            <person name="Liu H."/>
            <person name="Zhao H."/>
            <person name="Xu D."/>
            <person name="Zhang Y."/>
        </authorList>
    </citation>
    <scope>NUCLEOTIDE SEQUENCE [LARGE SCALE GENOMIC DNA]</scope>
    <source>
        <strain evidence="2">cv. Punajuju</strain>
        <tissue evidence="1">Leaves</tissue>
    </source>
</reference>
<keyword evidence="2" id="KW-1185">Reference proteome</keyword>
<gene>
    <name evidence="1" type="ORF">L2E82_44851</name>
</gene>
<name>A0ACB8ZS89_CICIN</name>
<evidence type="ECO:0000313" key="1">
    <source>
        <dbReference type="EMBL" id="KAI3700230.1"/>
    </source>
</evidence>
<sequence>MGTMGFDVGIISKGSGSTNGKKSSGGIFISESTDDELMEHEDASILETNRLDLQVNEPVAGNYYPINLGADVRYESMEMSALVDRAVGRASLVNGQIQLMLYRKQESKVRVGVIALYFGFFSENRNLK</sequence>
<dbReference type="EMBL" id="CM042016">
    <property type="protein sequence ID" value="KAI3700230.1"/>
    <property type="molecule type" value="Genomic_DNA"/>
</dbReference>
<dbReference type="Proteomes" id="UP001055811">
    <property type="component" value="Linkage Group LG08"/>
</dbReference>